<dbReference type="Pfam" id="PF11743">
    <property type="entry name" value="DUF3301"/>
    <property type="match status" value="1"/>
</dbReference>
<evidence type="ECO:0000313" key="2">
    <source>
        <dbReference type="Proteomes" id="UP001334732"/>
    </source>
</evidence>
<dbReference type="EMBL" id="CP141769">
    <property type="protein sequence ID" value="WRS37930.1"/>
    <property type="molecule type" value="Genomic_DNA"/>
</dbReference>
<dbReference type="Proteomes" id="UP001334732">
    <property type="component" value="Chromosome"/>
</dbReference>
<keyword evidence="2" id="KW-1185">Reference proteome</keyword>
<organism evidence="1 2">
    <name type="scientific">Thiobacillus sedimenti</name>
    <dbReference type="NCBI Taxonomy" id="3110231"/>
    <lineage>
        <taxon>Bacteria</taxon>
        <taxon>Pseudomonadati</taxon>
        <taxon>Pseudomonadota</taxon>
        <taxon>Betaproteobacteria</taxon>
        <taxon>Nitrosomonadales</taxon>
        <taxon>Thiobacillaceae</taxon>
        <taxon>Thiobacillus</taxon>
    </lineage>
</organism>
<proteinExistence type="predicted"/>
<evidence type="ECO:0000313" key="1">
    <source>
        <dbReference type="EMBL" id="WRS37930.1"/>
    </source>
</evidence>
<reference evidence="1 2" key="1">
    <citation type="submission" date="2023-12" db="EMBL/GenBank/DDBJ databases">
        <title>Thiobacillus sedimentum sp. nov., a chemolithoautotrophic sulfur-oxidizing bacterium isolated from freshwater sediment.</title>
        <authorList>
            <person name="Luo J."/>
            <person name="Dai C."/>
        </authorList>
    </citation>
    <scope>NUCLEOTIDE SEQUENCE [LARGE SCALE GENOMIC DNA]</scope>
    <source>
        <strain evidence="1 2">SCUT-2</strain>
    </source>
</reference>
<accession>A0ABZ1CG16</accession>
<gene>
    <name evidence="1" type="ORF">VA613_07825</name>
</gene>
<name>A0ABZ1CG16_9PROT</name>
<sequence length="114" mass="12792">MSGEILLLAALGALGWYWYAGLQVREQAVAVGRRACRDAGVQFLDDSVALGRIRLARNGDGQLQFRRDYRFEFSDTGDNRRPGVVRMLGDHAEWVSLDRDWQPGALAGVTRLRD</sequence>
<dbReference type="InterPro" id="IPR021732">
    <property type="entry name" value="DUF3301"/>
</dbReference>
<dbReference type="RefSeq" id="WP_324778544.1">
    <property type="nucleotide sequence ID" value="NZ_CP141769.1"/>
</dbReference>
<protein>
    <submittedName>
        <fullName evidence="1">DUF3301 domain-containing protein</fullName>
    </submittedName>
</protein>